<feature type="compositionally biased region" description="Polar residues" evidence="1">
    <location>
        <begin position="250"/>
        <end position="261"/>
    </location>
</feature>
<evidence type="ECO:0000256" key="2">
    <source>
        <dbReference type="SAM" id="Phobius"/>
    </source>
</evidence>
<evidence type="ECO:0000256" key="1">
    <source>
        <dbReference type="SAM" id="MobiDB-lite"/>
    </source>
</evidence>
<sequence>MKDARKVQILLRVDIKDTKSPDQPSSTAVRNSLDKAIISKGNSAIPIGPRTKDLDSTYGAPETQTTKNWLKKNPNTALIFTLLSCIDLEALNVVSSRCAGYNELNARFTEKGRKSILITIIIITLIEDVPQLIIYLIYQRYTVITTILSILALSSSCLILLFKIISFIYLMFIYKPHKTLSSAIEKIDDSNNDTANLESGEGDILKPETTTDRQNEEVTVLGNIGISSETYIDDNDDKISATKEEITEGESLSGNIPGNKSRTNKRTTEEQITEEETTKECEEIITTTTRIIQKKKVVIIKK</sequence>
<evidence type="ECO:0000313" key="3">
    <source>
        <dbReference type="EMBL" id="ESA06994.1"/>
    </source>
</evidence>
<organism evidence="3">
    <name type="scientific">Rhizophagus irregularis (strain DAOM 181602 / DAOM 197198 / MUCL 43194)</name>
    <name type="common">Arbuscular mycorrhizal fungus</name>
    <name type="synonym">Glomus intraradices</name>
    <dbReference type="NCBI Taxonomy" id="747089"/>
    <lineage>
        <taxon>Eukaryota</taxon>
        <taxon>Fungi</taxon>
        <taxon>Fungi incertae sedis</taxon>
        <taxon>Mucoromycota</taxon>
        <taxon>Glomeromycotina</taxon>
        <taxon>Glomeromycetes</taxon>
        <taxon>Glomerales</taxon>
        <taxon>Glomeraceae</taxon>
        <taxon>Rhizophagus</taxon>
    </lineage>
</organism>
<dbReference type="EMBL" id="KI290877">
    <property type="protein sequence ID" value="ESA06994.1"/>
    <property type="molecule type" value="Genomic_DNA"/>
</dbReference>
<dbReference type="AlphaFoldDB" id="U9TFS2"/>
<protein>
    <submittedName>
        <fullName evidence="3">Uncharacterized protein</fullName>
    </submittedName>
</protein>
<keyword evidence="2" id="KW-1133">Transmembrane helix</keyword>
<proteinExistence type="predicted"/>
<keyword evidence="2" id="KW-0472">Membrane</keyword>
<name>U9TFS2_RHIID</name>
<feature type="region of interest" description="Disordered" evidence="1">
    <location>
        <begin position="245"/>
        <end position="277"/>
    </location>
</feature>
<accession>U9TFS2</accession>
<feature type="transmembrane region" description="Helical" evidence="2">
    <location>
        <begin position="116"/>
        <end position="138"/>
    </location>
</feature>
<reference evidence="3" key="1">
    <citation type="submission" date="2013-07" db="EMBL/GenBank/DDBJ databases">
        <title>The genome of an arbuscular mycorrhizal fungus provides insights into the evolution of the oldest plant symbiosis.</title>
        <authorList>
            <consortium name="DOE Joint Genome Institute"/>
            <person name="Tisserant E."/>
            <person name="Malbreil M."/>
            <person name="Kuo A."/>
            <person name="Kohler A."/>
            <person name="Symeonidi A."/>
            <person name="Balestrini R."/>
            <person name="Charron P."/>
            <person name="Duensing N."/>
            <person name="Frei-dit-Frey N."/>
            <person name="Gianinazzi-Pearson V."/>
            <person name="Gilbert B."/>
            <person name="Handa Y."/>
            <person name="Hijri M."/>
            <person name="Kaul R."/>
            <person name="Kawaguchi M."/>
            <person name="Krajinski F."/>
            <person name="Lammers P."/>
            <person name="Lapierre D."/>
            <person name="Masclaux F.G."/>
            <person name="Murat C."/>
            <person name="Morin E."/>
            <person name="Ndikumana S."/>
            <person name="Pagni M."/>
            <person name="Petitpierre D."/>
            <person name="Requena N."/>
            <person name="Rosikiewicz P."/>
            <person name="Riley R."/>
            <person name="Saito K."/>
            <person name="San Clemente H."/>
            <person name="Shapiro H."/>
            <person name="van Tuinen D."/>
            <person name="Becard G."/>
            <person name="Bonfante P."/>
            <person name="Paszkowski U."/>
            <person name="Shachar-Hill Y."/>
            <person name="Young J.P."/>
            <person name="Sanders I.R."/>
            <person name="Henrissat B."/>
            <person name="Rensing S.A."/>
            <person name="Grigoriev I.V."/>
            <person name="Corradi N."/>
            <person name="Roux C."/>
            <person name="Martin F."/>
        </authorList>
    </citation>
    <scope>NUCLEOTIDE SEQUENCE</scope>
    <source>
        <strain evidence="3">DAOM 197198</strain>
    </source>
</reference>
<feature type="transmembrane region" description="Helical" evidence="2">
    <location>
        <begin position="144"/>
        <end position="172"/>
    </location>
</feature>
<gene>
    <name evidence="3" type="ORF">GLOINDRAFT_33445</name>
</gene>
<dbReference type="HOGENOM" id="CLU_921799_0_0_1"/>
<keyword evidence="2" id="KW-0812">Transmembrane</keyword>